<evidence type="ECO:0000256" key="7">
    <source>
        <dbReference type="ARBA" id="ARBA00023136"/>
    </source>
</evidence>
<comment type="caution">
    <text evidence="11">The sequence shown here is derived from an EMBL/GenBank/DDBJ whole genome shotgun (WGS) entry which is preliminary data.</text>
</comment>
<dbReference type="GO" id="GO:0006629">
    <property type="term" value="P:lipid metabolic process"/>
    <property type="evidence" value="ECO:0007669"/>
    <property type="project" value="InterPro"/>
</dbReference>
<dbReference type="InterPro" id="IPR032805">
    <property type="entry name" value="Wax_synthase_dom"/>
</dbReference>
<keyword evidence="7 8" id="KW-0472">Membrane</keyword>
<evidence type="ECO:0000256" key="1">
    <source>
        <dbReference type="ARBA" id="ARBA00004141"/>
    </source>
</evidence>
<keyword evidence="5 8" id="KW-0812">Transmembrane</keyword>
<evidence type="ECO:0000256" key="4">
    <source>
        <dbReference type="ARBA" id="ARBA00022679"/>
    </source>
</evidence>
<keyword evidence="9" id="KW-0732">Signal</keyword>
<comment type="subcellular location">
    <subcellularLocation>
        <location evidence="1">Membrane</location>
        <topology evidence="1">Multi-pass membrane protein</topology>
    </subcellularLocation>
</comment>
<evidence type="ECO:0000256" key="8">
    <source>
        <dbReference type="SAM" id="Phobius"/>
    </source>
</evidence>
<keyword evidence="12" id="KW-1185">Reference proteome</keyword>
<evidence type="ECO:0000313" key="12">
    <source>
        <dbReference type="Proteomes" id="UP000295604"/>
    </source>
</evidence>
<keyword evidence="4" id="KW-0808">Transferase</keyword>
<feature type="domain" description="Wax synthase" evidence="10">
    <location>
        <begin position="98"/>
        <end position="170"/>
    </location>
</feature>
<evidence type="ECO:0000256" key="3">
    <source>
        <dbReference type="ARBA" id="ARBA00007282"/>
    </source>
</evidence>
<dbReference type="PANTHER" id="PTHR31595:SF57">
    <property type="entry name" value="OS04G0481900 PROTEIN"/>
    <property type="match status" value="1"/>
</dbReference>
<dbReference type="AlphaFoldDB" id="A0A4R8TEE3"/>
<dbReference type="Proteomes" id="UP000295604">
    <property type="component" value="Unassembled WGS sequence"/>
</dbReference>
<evidence type="ECO:0000256" key="9">
    <source>
        <dbReference type="SAM" id="SignalP"/>
    </source>
</evidence>
<feature type="transmembrane region" description="Helical" evidence="8">
    <location>
        <begin position="178"/>
        <end position="200"/>
    </location>
</feature>
<reference evidence="11 12" key="1">
    <citation type="submission" date="2018-11" db="EMBL/GenBank/DDBJ databases">
        <title>Genome sequence and assembly of Colletotrichum sidae.</title>
        <authorList>
            <person name="Gan P."/>
            <person name="Shirasu K."/>
        </authorList>
    </citation>
    <scope>NUCLEOTIDE SEQUENCE [LARGE SCALE GENOMIC DNA]</scope>
    <source>
        <strain evidence="11 12">CBS 518.97</strain>
    </source>
</reference>
<dbReference type="InterPro" id="IPR044851">
    <property type="entry name" value="Wax_synthase"/>
</dbReference>
<evidence type="ECO:0000256" key="5">
    <source>
        <dbReference type="ARBA" id="ARBA00022692"/>
    </source>
</evidence>
<dbReference type="GO" id="GO:0008374">
    <property type="term" value="F:O-acyltransferase activity"/>
    <property type="evidence" value="ECO:0007669"/>
    <property type="project" value="InterPro"/>
</dbReference>
<gene>
    <name evidence="11" type="ORF">C8034_v001663</name>
</gene>
<accession>A0A4R8TEE3</accession>
<proteinExistence type="inferred from homology"/>
<dbReference type="Pfam" id="PF13813">
    <property type="entry name" value="MBOAT_2"/>
    <property type="match status" value="1"/>
</dbReference>
<feature type="transmembrane region" description="Helical" evidence="8">
    <location>
        <begin position="142"/>
        <end position="163"/>
    </location>
</feature>
<dbReference type="GO" id="GO:0016020">
    <property type="term" value="C:membrane"/>
    <property type="evidence" value="ECO:0007669"/>
    <property type="project" value="UniProtKB-SubCell"/>
</dbReference>
<protein>
    <recommendedName>
        <fullName evidence="10">Wax synthase domain-containing protein</fullName>
    </recommendedName>
</protein>
<name>A0A4R8TEE3_9PEZI</name>
<sequence>MCRYIALSILLDPALFLRLPGPGAPYPVAEDFEPSRRPFFRRLLPGNAGGSDLKRAAVLRFHWFFTSSLLDYLMFTIGYDVLVILAVALRLDEPVQWKLYGNPGEAFTVRRYWSRWHHLIVYRPLVTLAAKMVGRGGSYRRYIHNGIVFIISGLMHSAVTFIMDPQKSLRCGFLGATWYYALQPLGMAVEAAVVQLWLLVERRLPPRLDDTSKQIYHGTTRSLGRCLGEARVCTIGRVLYLVWKMDVDTAQAVRVSTLNALGWHVEILCDIDDSALSQSIFLHPVLLAIVFLGPLDKSGIQLTVTLSQLPS</sequence>
<feature type="signal peptide" evidence="9">
    <location>
        <begin position="1"/>
        <end position="16"/>
    </location>
</feature>
<comment type="pathway">
    <text evidence="2">Secondary metabolite biosynthesis.</text>
</comment>
<dbReference type="PANTHER" id="PTHR31595">
    <property type="entry name" value="LONG-CHAIN-ALCOHOL O-FATTY-ACYLTRANSFERASE 3-RELATED"/>
    <property type="match status" value="1"/>
</dbReference>
<evidence type="ECO:0000313" key="11">
    <source>
        <dbReference type="EMBL" id="TEA16295.1"/>
    </source>
</evidence>
<feature type="transmembrane region" description="Helical" evidence="8">
    <location>
        <begin position="69"/>
        <end position="89"/>
    </location>
</feature>
<organism evidence="11 12">
    <name type="scientific">Colletotrichum sidae</name>
    <dbReference type="NCBI Taxonomy" id="1347389"/>
    <lineage>
        <taxon>Eukaryota</taxon>
        <taxon>Fungi</taxon>
        <taxon>Dikarya</taxon>
        <taxon>Ascomycota</taxon>
        <taxon>Pezizomycotina</taxon>
        <taxon>Sordariomycetes</taxon>
        <taxon>Hypocreomycetidae</taxon>
        <taxon>Glomerellales</taxon>
        <taxon>Glomerellaceae</taxon>
        <taxon>Colletotrichum</taxon>
        <taxon>Colletotrichum orbiculare species complex</taxon>
    </lineage>
</organism>
<evidence type="ECO:0000256" key="2">
    <source>
        <dbReference type="ARBA" id="ARBA00005179"/>
    </source>
</evidence>
<keyword evidence="6 8" id="KW-1133">Transmembrane helix</keyword>
<evidence type="ECO:0000259" key="10">
    <source>
        <dbReference type="Pfam" id="PF13813"/>
    </source>
</evidence>
<feature type="chain" id="PRO_5020801337" description="Wax synthase domain-containing protein" evidence="9">
    <location>
        <begin position="17"/>
        <end position="311"/>
    </location>
</feature>
<dbReference type="EMBL" id="QAPF01000112">
    <property type="protein sequence ID" value="TEA16295.1"/>
    <property type="molecule type" value="Genomic_DNA"/>
</dbReference>
<comment type="similarity">
    <text evidence="3">Belongs to the wax synthase family.</text>
</comment>
<evidence type="ECO:0000256" key="6">
    <source>
        <dbReference type="ARBA" id="ARBA00022989"/>
    </source>
</evidence>